<comment type="catalytic activity">
    <reaction evidence="10">
        <text>thymidine + phosphate = 2-deoxy-alpha-D-ribose 1-phosphate + thymine</text>
        <dbReference type="Rhea" id="RHEA:16037"/>
        <dbReference type="ChEBI" id="CHEBI:17748"/>
        <dbReference type="ChEBI" id="CHEBI:17821"/>
        <dbReference type="ChEBI" id="CHEBI:43474"/>
        <dbReference type="ChEBI" id="CHEBI:57259"/>
        <dbReference type="EC" id="2.4.2.2"/>
    </reaction>
</comment>
<dbReference type="InterPro" id="IPR035902">
    <property type="entry name" value="Nuc_phospho_transferase"/>
</dbReference>
<evidence type="ECO:0000256" key="10">
    <source>
        <dbReference type="ARBA" id="ARBA00048525"/>
    </source>
</evidence>
<evidence type="ECO:0000256" key="1">
    <source>
        <dbReference type="ARBA" id="ARBA00001066"/>
    </source>
</evidence>
<dbReference type="InterPro" id="IPR017872">
    <property type="entry name" value="Pyrmidine_PPase_CS"/>
</dbReference>
<evidence type="ECO:0000256" key="9">
    <source>
        <dbReference type="ARBA" id="ARBA00048453"/>
    </source>
</evidence>
<dbReference type="NCBIfam" id="TIGR02644">
    <property type="entry name" value="Y_phosphoryl"/>
    <property type="match status" value="1"/>
</dbReference>
<comment type="catalytic activity">
    <reaction evidence="1">
        <text>2'-deoxyuridine + phosphate = 2-deoxy-alpha-D-ribose 1-phosphate + uracil</text>
        <dbReference type="Rhea" id="RHEA:22824"/>
        <dbReference type="ChEBI" id="CHEBI:16450"/>
        <dbReference type="ChEBI" id="CHEBI:17568"/>
        <dbReference type="ChEBI" id="CHEBI:43474"/>
        <dbReference type="ChEBI" id="CHEBI:57259"/>
        <dbReference type="EC" id="2.4.2.2"/>
    </reaction>
</comment>
<dbReference type="InterPro" id="IPR018090">
    <property type="entry name" value="Pyrmidine_PPas_bac/euk"/>
</dbReference>
<dbReference type="InterPro" id="IPR000312">
    <property type="entry name" value="Glycosyl_Trfase_fam3"/>
</dbReference>
<evidence type="ECO:0000256" key="8">
    <source>
        <dbReference type="ARBA" id="ARBA00022679"/>
    </source>
</evidence>
<dbReference type="InterPro" id="IPR036566">
    <property type="entry name" value="PYNP-like_C_sf"/>
</dbReference>
<dbReference type="EC" id="2.4.2.2" evidence="5"/>
<dbReference type="InterPro" id="IPR036320">
    <property type="entry name" value="Glycosyl_Trfase_fam3_N_dom_sf"/>
</dbReference>
<comment type="function">
    <text evidence="2">Catalyzes phosphorolysis of the pyrimidine nucleosides uridine, thymidine and 2'-deoxyuridine with the formation of the corresponding pyrimidine base and ribose-1-phosphate.</text>
</comment>
<reference evidence="12" key="1">
    <citation type="journal article" date="2020" name="mSystems">
        <title>Genome- and Community-Level Interaction Insights into Carbon Utilization and Element Cycling Functions of Hydrothermarchaeota in Hydrothermal Sediment.</title>
        <authorList>
            <person name="Zhou Z."/>
            <person name="Liu Y."/>
            <person name="Xu W."/>
            <person name="Pan J."/>
            <person name="Luo Z.H."/>
            <person name="Li M."/>
        </authorList>
    </citation>
    <scope>NUCLEOTIDE SEQUENCE [LARGE SCALE GENOMIC DNA]</scope>
    <source>
        <strain evidence="12">SpSt-102</strain>
    </source>
</reference>
<dbReference type="EMBL" id="DRUZ01000055">
    <property type="protein sequence ID" value="HHS01751.1"/>
    <property type="molecule type" value="Genomic_DNA"/>
</dbReference>
<dbReference type="PROSITE" id="PS00647">
    <property type="entry name" value="THYMID_PHOSPHORYLASE"/>
    <property type="match status" value="1"/>
</dbReference>
<dbReference type="PANTHER" id="PTHR10515:SF0">
    <property type="entry name" value="THYMIDINE PHOSPHORYLASE"/>
    <property type="match status" value="1"/>
</dbReference>
<evidence type="ECO:0000313" key="12">
    <source>
        <dbReference type="EMBL" id="HHS01751.1"/>
    </source>
</evidence>
<organism evidence="12">
    <name type="scientific">Caldicellulosiruptor owensensis</name>
    <dbReference type="NCBI Taxonomy" id="55205"/>
    <lineage>
        <taxon>Bacteria</taxon>
        <taxon>Bacillati</taxon>
        <taxon>Bacillota</taxon>
        <taxon>Bacillota incertae sedis</taxon>
        <taxon>Caldicellulosiruptorales</taxon>
        <taxon>Caldicellulosiruptoraceae</taxon>
        <taxon>Caldicellulosiruptor</taxon>
    </lineage>
</organism>
<name>A0A7C5Z0B2_9FIRM</name>
<dbReference type="GO" id="GO:0009032">
    <property type="term" value="F:thymidine phosphorylase activity"/>
    <property type="evidence" value="ECO:0007669"/>
    <property type="project" value="TreeGrafter"/>
</dbReference>
<proteinExistence type="inferred from homology"/>
<evidence type="ECO:0000256" key="7">
    <source>
        <dbReference type="ARBA" id="ARBA00022676"/>
    </source>
</evidence>
<gene>
    <name evidence="12" type="ORF">ENL71_04365</name>
</gene>
<feature type="domain" description="Pyrimidine nucleoside phosphorylase C-terminal" evidence="11">
    <location>
        <begin position="345"/>
        <end position="419"/>
    </location>
</feature>
<comment type="caution">
    <text evidence="12">The sequence shown here is derived from an EMBL/GenBank/DDBJ whole genome shotgun (WGS) entry which is preliminary data.</text>
</comment>
<dbReference type="Pfam" id="PF02885">
    <property type="entry name" value="Glycos_trans_3N"/>
    <property type="match status" value="1"/>
</dbReference>
<comment type="similarity">
    <text evidence="3">Belongs to the thymidine/pyrimidine-nucleoside phosphorylase family.</text>
</comment>
<dbReference type="GO" id="GO:0004645">
    <property type="term" value="F:1,4-alpha-oligoglucan phosphorylase activity"/>
    <property type="evidence" value="ECO:0007669"/>
    <property type="project" value="InterPro"/>
</dbReference>
<dbReference type="SUPFAM" id="SSF52418">
    <property type="entry name" value="Nucleoside phosphorylase/phosphoribosyltransferase catalytic domain"/>
    <property type="match status" value="1"/>
</dbReference>
<evidence type="ECO:0000256" key="2">
    <source>
        <dbReference type="ARBA" id="ARBA00003877"/>
    </source>
</evidence>
<dbReference type="Gene3D" id="3.90.1170.30">
    <property type="entry name" value="Pyrimidine nucleoside phosphorylase-like, C-terminal domain"/>
    <property type="match status" value="1"/>
</dbReference>
<keyword evidence="8 12" id="KW-0808">Transferase</keyword>
<dbReference type="InterPro" id="IPR000053">
    <property type="entry name" value="Thymidine/pyrmidine_PPase"/>
</dbReference>
<evidence type="ECO:0000256" key="6">
    <source>
        <dbReference type="ARBA" id="ARBA00014680"/>
    </source>
</evidence>
<evidence type="ECO:0000256" key="5">
    <source>
        <dbReference type="ARBA" id="ARBA00011889"/>
    </source>
</evidence>
<dbReference type="NCBIfam" id="NF004490">
    <property type="entry name" value="PRK05820.1"/>
    <property type="match status" value="1"/>
</dbReference>
<dbReference type="GO" id="GO:0006206">
    <property type="term" value="P:pyrimidine nucleobase metabolic process"/>
    <property type="evidence" value="ECO:0007669"/>
    <property type="project" value="InterPro"/>
</dbReference>
<dbReference type="PANTHER" id="PTHR10515">
    <property type="entry name" value="THYMIDINE PHOSPHORYLASE"/>
    <property type="match status" value="1"/>
</dbReference>
<comment type="subunit">
    <text evidence="4">Homodimer.</text>
</comment>
<dbReference type="FunFam" id="3.40.1030.10:FF:000003">
    <property type="entry name" value="Pyrimidine-nucleoside phosphorylase"/>
    <property type="match status" value="1"/>
</dbReference>
<dbReference type="SUPFAM" id="SSF54680">
    <property type="entry name" value="Pyrimidine nucleoside phosphorylase C-terminal domain"/>
    <property type="match status" value="1"/>
</dbReference>
<dbReference type="GO" id="GO:0005829">
    <property type="term" value="C:cytosol"/>
    <property type="evidence" value="ECO:0007669"/>
    <property type="project" value="TreeGrafter"/>
</dbReference>
<accession>A0A7C5Z0B2</accession>
<dbReference type="InterPro" id="IPR013102">
    <property type="entry name" value="PYNP_C"/>
</dbReference>
<keyword evidence="7 12" id="KW-0328">Glycosyltransferase</keyword>
<dbReference type="PIRSF" id="PIRSF000478">
    <property type="entry name" value="TP_PyNP"/>
    <property type="match status" value="1"/>
</dbReference>
<dbReference type="Pfam" id="PF00591">
    <property type="entry name" value="Glycos_transf_3"/>
    <property type="match status" value="1"/>
</dbReference>
<evidence type="ECO:0000256" key="3">
    <source>
        <dbReference type="ARBA" id="ARBA00006915"/>
    </source>
</evidence>
<dbReference type="GO" id="GO:0006213">
    <property type="term" value="P:pyrimidine nucleoside metabolic process"/>
    <property type="evidence" value="ECO:0007669"/>
    <property type="project" value="InterPro"/>
</dbReference>
<protein>
    <recommendedName>
        <fullName evidence="6">Pyrimidine-nucleoside phosphorylase</fullName>
        <ecNumber evidence="5">2.4.2.2</ecNumber>
    </recommendedName>
</protein>
<dbReference type="AlphaFoldDB" id="A0A7C5Z0B2"/>
<dbReference type="SUPFAM" id="SSF47648">
    <property type="entry name" value="Nucleoside phosphorylase/phosphoribosyltransferase N-terminal domain"/>
    <property type="match status" value="1"/>
</dbReference>
<dbReference type="InterPro" id="IPR017459">
    <property type="entry name" value="Glycosyl_Trfase_fam3_N_dom"/>
</dbReference>
<dbReference type="Gene3D" id="1.20.970.10">
    <property type="entry name" value="Transferase, Pyrimidine Nucleoside Phosphorylase, Chain C"/>
    <property type="match status" value="1"/>
</dbReference>
<dbReference type="Pfam" id="PF07831">
    <property type="entry name" value="PYNP_C"/>
    <property type="match status" value="1"/>
</dbReference>
<dbReference type="SMART" id="SM00941">
    <property type="entry name" value="PYNP_C"/>
    <property type="match status" value="1"/>
</dbReference>
<sequence length="441" mass="48611">MLVTEIIRKKRDGEILSKEELTFIIEGYIKGDIPDYQMAAFLMAVYFRGMSKEELVEFTMLMAKSGKMVDLGSIEGVKVDKHSSGGIADTTTLVLIPLAASCGVKVAKMSGRGLSHTGGTIDKLESIPGFKTELSKDEFIEAVNKVGAAIVGQSESLVPADKKIYALRDVTATVESIPLIASSIMSKKIAAGSDKIILDVKFGRGAFMKEYEEAKELANTMVEIGTLVGRETIAYVTDMNQPLGLMIGNALEVIEAIEVLKGRGHEDLKNLCIEFASEMMIMAGVEKEKKLAQERAIESIEKGHALEKFKEIIKNQGGNPEIVDNYSLLPQAKYTYELKCDEDMYIKDIDALKLGLCALKLGAGRQRKEDKIDYAVGIQLFGKIGDKIAKNMPYAKIYANDEKRLEEAISDVKSAFEFSNKPVPKRKVIFAKITKDNVFEF</sequence>
<comment type="catalytic activity">
    <reaction evidence="9">
        <text>uridine + phosphate = alpha-D-ribose 1-phosphate + uracil</text>
        <dbReference type="Rhea" id="RHEA:24388"/>
        <dbReference type="ChEBI" id="CHEBI:16704"/>
        <dbReference type="ChEBI" id="CHEBI:17568"/>
        <dbReference type="ChEBI" id="CHEBI:43474"/>
        <dbReference type="ChEBI" id="CHEBI:57720"/>
        <dbReference type="EC" id="2.4.2.2"/>
    </reaction>
</comment>
<dbReference type="Gene3D" id="3.40.1030.10">
    <property type="entry name" value="Nucleoside phosphorylase/phosphoribosyltransferase catalytic domain"/>
    <property type="match status" value="1"/>
</dbReference>
<dbReference type="NCBIfam" id="NF004747">
    <property type="entry name" value="PRK06078.1"/>
    <property type="match status" value="1"/>
</dbReference>
<evidence type="ECO:0000259" key="11">
    <source>
        <dbReference type="SMART" id="SM00941"/>
    </source>
</evidence>
<evidence type="ECO:0000256" key="4">
    <source>
        <dbReference type="ARBA" id="ARBA00011738"/>
    </source>
</evidence>